<dbReference type="GO" id="GO:0004765">
    <property type="term" value="F:shikimate kinase activity"/>
    <property type="evidence" value="ECO:0007669"/>
    <property type="project" value="UniProtKB-EC"/>
</dbReference>
<keyword evidence="8" id="KW-0067">ATP-binding</keyword>
<evidence type="ECO:0000256" key="9">
    <source>
        <dbReference type="ARBA" id="ARBA00023141"/>
    </source>
</evidence>
<dbReference type="GO" id="GO:0009073">
    <property type="term" value="P:aromatic amino acid family biosynthetic process"/>
    <property type="evidence" value="ECO:0007669"/>
    <property type="project" value="UniProtKB-KW"/>
</dbReference>
<keyword evidence="6" id="KW-0547">Nucleotide-binding</keyword>
<keyword evidence="7" id="KW-0418">Kinase</keyword>
<keyword evidence="4" id="KW-0028">Amino-acid biosynthesis</keyword>
<evidence type="ECO:0000256" key="8">
    <source>
        <dbReference type="ARBA" id="ARBA00022840"/>
    </source>
</evidence>
<dbReference type="InterPro" id="IPR000623">
    <property type="entry name" value="Shikimate_kinase/TSH1"/>
</dbReference>
<evidence type="ECO:0000256" key="3">
    <source>
        <dbReference type="ARBA" id="ARBA00012154"/>
    </source>
</evidence>
<dbReference type="GO" id="GO:0008652">
    <property type="term" value="P:amino acid biosynthetic process"/>
    <property type="evidence" value="ECO:0007669"/>
    <property type="project" value="UniProtKB-KW"/>
</dbReference>
<dbReference type="PRINTS" id="PR01100">
    <property type="entry name" value="SHIKIMTKNASE"/>
</dbReference>
<evidence type="ECO:0000256" key="6">
    <source>
        <dbReference type="ARBA" id="ARBA00022741"/>
    </source>
</evidence>
<keyword evidence="5" id="KW-0808">Transferase</keyword>
<dbReference type="HAMAP" id="MF_00109">
    <property type="entry name" value="Shikimate_kinase"/>
    <property type="match status" value="1"/>
</dbReference>
<dbReference type="Gene3D" id="3.40.50.300">
    <property type="entry name" value="P-loop containing nucleotide triphosphate hydrolases"/>
    <property type="match status" value="1"/>
</dbReference>
<comment type="similarity">
    <text evidence="2">Belongs to the shikimate kinase family.</text>
</comment>
<dbReference type="GO" id="GO:0009423">
    <property type="term" value="P:chorismate biosynthetic process"/>
    <property type="evidence" value="ECO:0007669"/>
    <property type="project" value="UniProtKB-UniPathway"/>
</dbReference>
<dbReference type="SUPFAM" id="SSF52540">
    <property type="entry name" value="P-loop containing nucleoside triphosphate hydrolases"/>
    <property type="match status" value="1"/>
</dbReference>
<evidence type="ECO:0000256" key="4">
    <source>
        <dbReference type="ARBA" id="ARBA00022605"/>
    </source>
</evidence>
<keyword evidence="9" id="KW-0057">Aromatic amino acid biosynthesis</keyword>
<dbReference type="EC" id="2.7.1.71" evidence="3"/>
<dbReference type="PANTHER" id="PTHR21087">
    <property type="entry name" value="SHIKIMATE KINASE"/>
    <property type="match status" value="1"/>
</dbReference>
<sequence>MGSWKSTVGHKLAKALDMEFIDTDDAIEEMTEMKITDIFTEFGEKRFRDMESAFFIEKAKHSRQIFSTGGGIVLVKNNRKILRKNGICFFLEAKPKTLAQRIHNASKRPLVAGSNNLEDKLQNIWNKRKQYYKDCAQHIITTDYLKPPQVLSKILNILEIPIADH</sequence>
<proteinExistence type="inferred from homology"/>
<dbReference type="CDD" id="cd00464">
    <property type="entry name" value="SK"/>
    <property type="match status" value="1"/>
</dbReference>
<comment type="pathway">
    <text evidence="1">Metabolic intermediate biosynthesis; chorismate biosynthesis; chorismate from D-erythrose 4-phosphate and phosphoenolpyruvate: step 5/7.</text>
</comment>
<name>A0A382QS04_9ZZZZ</name>
<accession>A0A382QS04</accession>
<dbReference type="EMBL" id="UINC01116146">
    <property type="protein sequence ID" value="SVC87680.1"/>
    <property type="molecule type" value="Genomic_DNA"/>
</dbReference>
<dbReference type="AlphaFoldDB" id="A0A382QS04"/>
<dbReference type="Pfam" id="PF01202">
    <property type="entry name" value="SKI"/>
    <property type="match status" value="1"/>
</dbReference>
<dbReference type="PROSITE" id="PS01128">
    <property type="entry name" value="SHIKIMATE_KINASE"/>
    <property type="match status" value="1"/>
</dbReference>
<evidence type="ECO:0000313" key="11">
    <source>
        <dbReference type="EMBL" id="SVC87680.1"/>
    </source>
</evidence>
<dbReference type="GO" id="GO:0005524">
    <property type="term" value="F:ATP binding"/>
    <property type="evidence" value="ECO:0007669"/>
    <property type="project" value="UniProtKB-KW"/>
</dbReference>
<reference evidence="11" key="1">
    <citation type="submission" date="2018-05" db="EMBL/GenBank/DDBJ databases">
        <authorList>
            <person name="Lanie J.A."/>
            <person name="Ng W.-L."/>
            <person name="Kazmierczak K.M."/>
            <person name="Andrzejewski T.M."/>
            <person name="Davidsen T.M."/>
            <person name="Wayne K.J."/>
            <person name="Tettelin H."/>
            <person name="Glass J.I."/>
            <person name="Rusch D."/>
            <person name="Podicherti R."/>
            <person name="Tsui H.-C.T."/>
            <person name="Winkler M.E."/>
        </authorList>
    </citation>
    <scope>NUCLEOTIDE SEQUENCE</scope>
</reference>
<dbReference type="GO" id="GO:0005829">
    <property type="term" value="C:cytosol"/>
    <property type="evidence" value="ECO:0007669"/>
    <property type="project" value="TreeGrafter"/>
</dbReference>
<dbReference type="PANTHER" id="PTHR21087:SF16">
    <property type="entry name" value="SHIKIMATE KINASE 1, CHLOROPLASTIC"/>
    <property type="match status" value="1"/>
</dbReference>
<organism evidence="11">
    <name type="scientific">marine metagenome</name>
    <dbReference type="NCBI Taxonomy" id="408172"/>
    <lineage>
        <taxon>unclassified sequences</taxon>
        <taxon>metagenomes</taxon>
        <taxon>ecological metagenomes</taxon>
    </lineage>
</organism>
<evidence type="ECO:0000256" key="10">
    <source>
        <dbReference type="ARBA" id="ARBA00048567"/>
    </source>
</evidence>
<dbReference type="InterPro" id="IPR023000">
    <property type="entry name" value="Shikimate_kinase_CS"/>
</dbReference>
<evidence type="ECO:0000256" key="2">
    <source>
        <dbReference type="ARBA" id="ARBA00006997"/>
    </source>
</evidence>
<dbReference type="UniPathway" id="UPA00053">
    <property type="reaction ID" value="UER00088"/>
</dbReference>
<comment type="catalytic activity">
    <reaction evidence="10">
        <text>shikimate + ATP = 3-phosphoshikimate + ADP + H(+)</text>
        <dbReference type="Rhea" id="RHEA:13121"/>
        <dbReference type="ChEBI" id="CHEBI:15378"/>
        <dbReference type="ChEBI" id="CHEBI:30616"/>
        <dbReference type="ChEBI" id="CHEBI:36208"/>
        <dbReference type="ChEBI" id="CHEBI:145989"/>
        <dbReference type="ChEBI" id="CHEBI:456216"/>
        <dbReference type="EC" id="2.7.1.71"/>
    </reaction>
</comment>
<evidence type="ECO:0000256" key="1">
    <source>
        <dbReference type="ARBA" id="ARBA00004842"/>
    </source>
</evidence>
<dbReference type="InterPro" id="IPR027417">
    <property type="entry name" value="P-loop_NTPase"/>
</dbReference>
<gene>
    <name evidence="11" type="ORF">METZ01_LOCUS340534</name>
</gene>
<dbReference type="InterPro" id="IPR031322">
    <property type="entry name" value="Shikimate/glucono_kinase"/>
</dbReference>
<protein>
    <recommendedName>
        <fullName evidence="3">shikimate kinase</fullName>
        <ecNumber evidence="3">2.7.1.71</ecNumber>
    </recommendedName>
</protein>
<evidence type="ECO:0000256" key="5">
    <source>
        <dbReference type="ARBA" id="ARBA00022679"/>
    </source>
</evidence>
<evidence type="ECO:0000256" key="7">
    <source>
        <dbReference type="ARBA" id="ARBA00022777"/>
    </source>
</evidence>